<proteinExistence type="predicted"/>
<feature type="compositionally biased region" description="Polar residues" evidence="1">
    <location>
        <begin position="68"/>
        <end position="78"/>
    </location>
</feature>
<sequence>MPQHLSQKLSKFAKTSVSHDDSGYYIWFNDDAAGKREAYRCYERSHRGSFFNYTMHMDLFPDGFTPPANANISESQKPNGMKIKKGVSADGSELAKSKTNGHSSTSGKDRPAAEPEASAVRRDRQEQPAVASNTSTIAAGLPVKEGKVLHEPDRTGFKSQAHIKVAANDSHISHPVSQNSPKSEKKPERNEKTPEKRPEWEPEKRPEKQPQKEPEKKSDKGPGKELEQPCQDKISSPLGNGQASPETCEVSIPDPLKVEKLLRGTTKLLESRRQKCNDTFHRPFLLPAVPDSQPDSSPVAPIVASRSSEASHVPNNAANVISSSPKLLVAGSSPEATDDTSTVEKCAKCERPCLNFTPLSVKALAGRLW</sequence>
<evidence type="ECO:0000256" key="1">
    <source>
        <dbReference type="SAM" id="MobiDB-lite"/>
    </source>
</evidence>
<keyword evidence="4" id="KW-1185">Reference proteome</keyword>
<feature type="compositionally biased region" description="Polar residues" evidence="1">
    <location>
        <begin position="305"/>
        <end position="318"/>
    </location>
</feature>
<evidence type="ECO:0000259" key="2">
    <source>
        <dbReference type="Pfam" id="PF11767"/>
    </source>
</evidence>
<dbReference type="AlphaFoldDB" id="A0A6A6PCC1"/>
<feature type="compositionally biased region" description="Polar residues" evidence="1">
    <location>
        <begin position="97"/>
        <end position="106"/>
    </location>
</feature>
<feature type="region of interest" description="Disordered" evidence="1">
    <location>
        <begin position="285"/>
        <end position="318"/>
    </location>
</feature>
<dbReference type="InterPro" id="IPR024636">
    <property type="entry name" value="SET_assoc"/>
</dbReference>
<protein>
    <recommendedName>
        <fullName evidence="2">Histone lysine methyltransferase SET associated domain-containing protein</fullName>
    </recommendedName>
</protein>
<feature type="region of interest" description="Disordered" evidence="1">
    <location>
        <begin position="68"/>
        <end position="256"/>
    </location>
</feature>
<evidence type="ECO:0000313" key="3">
    <source>
        <dbReference type="EMBL" id="KAF2461489.1"/>
    </source>
</evidence>
<gene>
    <name evidence="3" type="ORF">BDY21DRAFT_87922</name>
</gene>
<reference evidence="3" key="1">
    <citation type="journal article" date="2020" name="Stud. Mycol.">
        <title>101 Dothideomycetes genomes: a test case for predicting lifestyles and emergence of pathogens.</title>
        <authorList>
            <person name="Haridas S."/>
            <person name="Albert R."/>
            <person name="Binder M."/>
            <person name="Bloem J."/>
            <person name="Labutti K."/>
            <person name="Salamov A."/>
            <person name="Andreopoulos B."/>
            <person name="Baker S."/>
            <person name="Barry K."/>
            <person name="Bills G."/>
            <person name="Bluhm B."/>
            <person name="Cannon C."/>
            <person name="Castanera R."/>
            <person name="Culley D."/>
            <person name="Daum C."/>
            <person name="Ezra D."/>
            <person name="Gonzalez J."/>
            <person name="Henrissat B."/>
            <person name="Kuo A."/>
            <person name="Liang C."/>
            <person name="Lipzen A."/>
            <person name="Lutzoni F."/>
            <person name="Magnuson J."/>
            <person name="Mondo S."/>
            <person name="Nolan M."/>
            <person name="Ohm R."/>
            <person name="Pangilinan J."/>
            <person name="Park H.-J."/>
            <person name="Ramirez L."/>
            <person name="Alfaro M."/>
            <person name="Sun H."/>
            <person name="Tritt A."/>
            <person name="Yoshinaga Y."/>
            <person name="Zwiers L.-H."/>
            <person name="Turgeon B."/>
            <person name="Goodwin S."/>
            <person name="Spatafora J."/>
            <person name="Crous P."/>
            <person name="Grigoriev I."/>
        </authorList>
    </citation>
    <scope>NUCLEOTIDE SEQUENCE</scope>
    <source>
        <strain evidence="3">ATCC 16933</strain>
    </source>
</reference>
<dbReference type="Proteomes" id="UP000799766">
    <property type="component" value="Unassembled WGS sequence"/>
</dbReference>
<feature type="compositionally biased region" description="Polar residues" evidence="1">
    <location>
        <begin position="233"/>
        <end position="245"/>
    </location>
</feature>
<accession>A0A6A6PCC1</accession>
<feature type="compositionally biased region" description="Basic and acidic residues" evidence="1">
    <location>
        <begin position="107"/>
        <end position="126"/>
    </location>
</feature>
<evidence type="ECO:0000313" key="4">
    <source>
        <dbReference type="Proteomes" id="UP000799766"/>
    </source>
</evidence>
<feature type="compositionally biased region" description="Basic and acidic residues" evidence="1">
    <location>
        <begin position="182"/>
        <end position="227"/>
    </location>
</feature>
<name>A0A6A6PCC1_9PEZI</name>
<feature type="compositionally biased region" description="Basic and acidic residues" evidence="1">
    <location>
        <begin position="144"/>
        <end position="156"/>
    </location>
</feature>
<dbReference type="EMBL" id="MU001671">
    <property type="protein sequence ID" value="KAF2461489.1"/>
    <property type="molecule type" value="Genomic_DNA"/>
</dbReference>
<dbReference type="Pfam" id="PF11767">
    <property type="entry name" value="SET_assoc"/>
    <property type="match status" value="1"/>
</dbReference>
<organism evidence="3 4">
    <name type="scientific">Lineolata rhizophorae</name>
    <dbReference type="NCBI Taxonomy" id="578093"/>
    <lineage>
        <taxon>Eukaryota</taxon>
        <taxon>Fungi</taxon>
        <taxon>Dikarya</taxon>
        <taxon>Ascomycota</taxon>
        <taxon>Pezizomycotina</taxon>
        <taxon>Dothideomycetes</taxon>
        <taxon>Dothideomycetes incertae sedis</taxon>
        <taxon>Lineolatales</taxon>
        <taxon>Lineolataceae</taxon>
        <taxon>Lineolata</taxon>
    </lineage>
</organism>
<feature type="domain" description="Histone lysine methyltransferase SET associated" evidence="2">
    <location>
        <begin position="3"/>
        <end position="57"/>
    </location>
</feature>